<keyword evidence="4" id="KW-0804">Transcription</keyword>
<dbReference type="SUPFAM" id="SSF88946">
    <property type="entry name" value="Sigma2 domain of RNA polymerase sigma factors"/>
    <property type="match status" value="1"/>
</dbReference>
<feature type="domain" description="RNA polymerase sigma factor 70 region 4 type 2" evidence="6">
    <location>
        <begin position="130"/>
        <end position="179"/>
    </location>
</feature>
<dbReference type="GO" id="GO:0003677">
    <property type="term" value="F:DNA binding"/>
    <property type="evidence" value="ECO:0007669"/>
    <property type="project" value="InterPro"/>
</dbReference>
<dbReference type="CDD" id="cd06171">
    <property type="entry name" value="Sigma70_r4"/>
    <property type="match status" value="1"/>
</dbReference>
<dbReference type="Gene3D" id="1.10.1740.10">
    <property type="match status" value="1"/>
</dbReference>
<protein>
    <submittedName>
        <fullName evidence="7">Sigma-70 family RNA polymerase sigma factor</fullName>
    </submittedName>
</protein>
<sequence length="208" mass="23841">MKGYSEPESGAYEEPLLLKLVAEGNEPAFRQLFNLYWDQAYGVALRITRSPEQARDLAQEIFVKVWMNRSRLTTVQHFPAFLYTVGRNHIHDYLRSKVFRADNTAFLEDYAAYDDATPLRMLENKELAALLQQAVAQLPAQVRQVFTLVRMQGLKHEEAARILNITPQSSKTYMVRALLSIRQYLEKHGGSAGVLLFFVAILSSQKKF</sequence>
<dbReference type="InterPro" id="IPR013249">
    <property type="entry name" value="RNA_pol_sigma70_r4_t2"/>
</dbReference>
<dbReference type="Proteomes" id="UP000281028">
    <property type="component" value="Unassembled WGS sequence"/>
</dbReference>
<keyword evidence="3" id="KW-0731">Sigma factor</keyword>
<reference evidence="7" key="1">
    <citation type="submission" date="2020-05" db="EMBL/GenBank/DDBJ databases">
        <title>Chitinophaga laudate sp. nov., isolated from a tropical peat swamp.</title>
        <authorList>
            <person name="Goh C.B.S."/>
            <person name="Lee M.S."/>
            <person name="Parimannan S."/>
            <person name="Pasbakhsh P."/>
            <person name="Yule C.M."/>
            <person name="Rajandas H."/>
            <person name="Loke S."/>
            <person name="Croft L."/>
            <person name="Tan J.B.L."/>
        </authorList>
    </citation>
    <scope>NUCLEOTIDE SEQUENCE</scope>
    <source>
        <strain evidence="7">Mgbs1</strain>
    </source>
</reference>
<dbReference type="InterPro" id="IPR013325">
    <property type="entry name" value="RNA_pol_sigma_r2"/>
</dbReference>
<feature type="domain" description="RNA polymerase sigma-70 region 2" evidence="5">
    <location>
        <begin position="33"/>
        <end position="97"/>
    </location>
</feature>
<comment type="similarity">
    <text evidence="1">Belongs to the sigma-70 factor family. ECF subfamily.</text>
</comment>
<dbReference type="RefSeq" id="WP_160717342.1">
    <property type="nucleotide sequence ID" value="NZ_JAABOK010000018.1"/>
</dbReference>
<evidence type="ECO:0000259" key="6">
    <source>
        <dbReference type="Pfam" id="PF08281"/>
    </source>
</evidence>
<keyword evidence="8" id="KW-1185">Reference proteome</keyword>
<dbReference type="InterPro" id="IPR014284">
    <property type="entry name" value="RNA_pol_sigma-70_dom"/>
</dbReference>
<evidence type="ECO:0000313" key="7">
    <source>
        <dbReference type="EMBL" id="NSL90936.1"/>
    </source>
</evidence>
<evidence type="ECO:0000256" key="4">
    <source>
        <dbReference type="ARBA" id="ARBA00023163"/>
    </source>
</evidence>
<dbReference type="InterPro" id="IPR007627">
    <property type="entry name" value="RNA_pol_sigma70_r2"/>
</dbReference>
<dbReference type="EMBL" id="RIAR02000001">
    <property type="protein sequence ID" value="NSL90936.1"/>
    <property type="molecule type" value="Genomic_DNA"/>
</dbReference>
<proteinExistence type="inferred from homology"/>
<organism evidence="7 8">
    <name type="scientific">Chitinophaga solisilvae</name>
    <dbReference type="NCBI Taxonomy" id="1233460"/>
    <lineage>
        <taxon>Bacteria</taxon>
        <taxon>Pseudomonadati</taxon>
        <taxon>Bacteroidota</taxon>
        <taxon>Chitinophagia</taxon>
        <taxon>Chitinophagales</taxon>
        <taxon>Chitinophagaceae</taxon>
        <taxon>Chitinophaga</taxon>
    </lineage>
</organism>
<evidence type="ECO:0000256" key="3">
    <source>
        <dbReference type="ARBA" id="ARBA00023082"/>
    </source>
</evidence>
<dbReference type="GO" id="GO:0006352">
    <property type="term" value="P:DNA-templated transcription initiation"/>
    <property type="evidence" value="ECO:0007669"/>
    <property type="project" value="InterPro"/>
</dbReference>
<dbReference type="NCBIfam" id="TIGR02937">
    <property type="entry name" value="sigma70-ECF"/>
    <property type="match status" value="1"/>
</dbReference>
<accession>A0A9Q5GV90</accession>
<dbReference type="Gene3D" id="1.10.10.10">
    <property type="entry name" value="Winged helix-like DNA-binding domain superfamily/Winged helix DNA-binding domain"/>
    <property type="match status" value="1"/>
</dbReference>
<comment type="caution">
    <text evidence="7">The sequence shown here is derived from an EMBL/GenBank/DDBJ whole genome shotgun (WGS) entry which is preliminary data.</text>
</comment>
<dbReference type="Pfam" id="PF08281">
    <property type="entry name" value="Sigma70_r4_2"/>
    <property type="match status" value="1"/>
</dbReference>
<evidence type="ECO:0000256" key="2">
    <source>
        <dbReference type="ARBA" id="ARBA00023015"/>
    </source>
</evidence>
<dbReference type="InterPro" id="IPR036388">
    <property type="entry name" value="WH-like_DNA-bd_sf"/>
</dbReference>
<dbReference type="InterPro" id="IPR013324">
    <property type="entry name" value="RNA_pol_sigma_r3/r4-like"/>
</dbReference>
<evidence type="ECO:0000259" key="5">
    <source>
        <dbReference type="Pfam" id="PF04542"/>
    </source>
</evidence>
<dbReference type="AlphaFoldDB" id="A0A9Q5GV90"/>
<dbReference type="PANTHER" id="PTHR43133">
    <property type="entry name" value="RNA POLYMERASE ECF-TYPE SIGMA FACTO"/>
    <property type="match status" value="1"/>
</dbReference>
<evidence type="ECO:0000313" key="8">
    <source>
        <dbReference type="Proteomes" id="UP000281028"/>
    </source>
</evidence>
<name>A0A9Q5GV90_9BACT</name>
<evidence type="ECO:0000256" key="1">
    <source>
        <dbReference type="ARBA" id="ARBA00010641"/>
    </source>
</evidence>
<keyword evidence="2" id="KW-0805">Transcription regulation</keyword>
<dbReference type="Pfam" id="PF04542">
    <property type="entry name" value="Sigma70_r2"/>
    <property type="match status" value="1"/>
</dbReference>
<dbReference type="SUPFAM" id="SSF88659">
    <property type="entry name" value="Sigma3 and sigma4 domains of RNA polymerase sigma factors"/>
    <property type="match status" value="1"/>
</dbReference>
<dbReference type="GO" id="GO:0016987">
    <property type="term" value="F:sigma factor activity"/>
    <property type="evidence" value="ECO:0007669"/>
    <property type="project" value="UniProtKB-KW"/>
</dbReference>
<gene>
    <name evidence="7" type="ORF">ECE50_029195</name>
</gene>
<dbReference type="InterPro" id="IPR039425">
    <property type="entry name" value="RNA_pol_sigma-70-like"/>
</dbReference>
<dbReference type="PANTHER" id="PTHR43133:SF46">
    <property type="entry name" value="RNA POLYMERASE SIGMA-70 FACTOR ECF SUBFAMILY"/>
    <property type="match status" value="1"/>
</dbReference>